<keyword evidence="4" id="KW-1185">Reference proteome</keyword>
<name>A0A4P6XHX2_9ASCO</name>
<organism evidence="3 4">
    <name type="scientific">Metschnikowia aff. pulcherrima</name>
    <dbReference type="NCBI Taxonomy" id="2163413"/>
    <lineage>
        <taxon>Eukaryota</taxon>
        <taxon>Fungi</taxon>
        <taxon>Dikarya</taxon>
        <taxon>Ascomycota</taxon>
        <taxon>Saccharomycotina</taxon>
        <taxon>Pichiomycetes</taxon>
        <taxon>Metschnikowiaceae</taxon>
        <taxon>Metschnikowia</taxon>
    </lineage>
</organism>
<dbReference type="PANTHER" id="PTHR12874:SF9">
    <property type="entry name" value="F-BOX ONLY PROTEIN 48"/>
    <property type="match status" value="1"/>
</dbReference>
<dbReference type="Pfam" id="PF19270">
    <property type="entry name" value="FBO_C"/>
    <property type="match status" value="1"/>
</dbReference>
<accession>A0A4P6XHX2</accession>
<dbReference type="PANTHER" id="PTHR12874">
    <property type="entry name" value="F-BOX ONLY PROTEIN 48-RELATED"/>
    <property type="match status" value="1"/>
</dbReference>
<gene>
    <name evidence="3" type="primary">MPUL0A08450</name>
    <name evidence="3" type="ORF">METSCH_A08450</name>
</gene>
<dbReference type="InterPro" id="IPR036047">
    <property type="entry name" value="F-box-like_dom_sf"/>
</dbReference>
<dbReference type="GO" id="GO:0031146">
    <property type="term" value="P:SCF-dependent proteasomal ubiquitin-dependent protein catabolic process"/>
    <property type="evidence" value="ECO:0007669"/>
    <property type="project" value="TreeGrafter"/>
</dbReference>
<evidence type="ECO:0000313" key="4">
    <source>
        <dbReference type="Proteomes" id="UP000292447"/>
    </source>
</evidence>
<dbReference type="STRING" id="2163413.A0A4P6XHX2"/>
<dbReference type="Proteomes" id="UP000292447">
    <property type="component" value="Chromosome I"/>
</dbReference>
<feature type="domain" description="F-box protein Hrt3/FBXO9 C-terminal" evidence="2">
    <location>
        <begin position="222"/>
        <end position="345"/>
    </location>
</feature>
<evidence type="ECO:0000256" key="1">
    <source>
        <dbReference type="ARBA" id="ARBA00022786"/>
    </source>
</evidence>
<dbReference type="SUPFAM" id="SSF81383">
    <property type="entry name" value="F-box domain"/>
    <property type="match status" value="1"/>
</dbReference>
<evidence type="ECO:0000313" key="3">
    <source>
        <dbReference type="EMBL" id="QBM86209.1"/>
    </source>
</evidence>
<dbReference type="EMBL" id="CP034456">
    <property type="protein sequence ID" value="QBM86209.1"/>
    <property type="molecule type" value="Genomic_DNA"/>
</dbReference>
<dbReference type="InterPro" id="IPR045464">
    <property type="entry name" value="Hrt3/FBXO9_C"/>
</dbReference>
<reference evidence="4" key="1">
    <citation type="submission" date="2019-03" db="EMBL/GenBank/DDBJ databases">
        <title>Snf2 controls pulcherriminic acid biosynthesis and connects pigmentation and antifungal activity of the yeast Metschnikowia pulcherrima.</title>
        <authorList>
            <person name="Gore-Lloyd D."/>
            <person name="Sumann I."/>
            <person name="Brachmann A.O."/>
            <person name="Schneeberger K."/>
            <person name="Ortiz-Merino R.A."/>
            <person name="Moreno-Beltran M."/>
            <person name="Schlaefli M."/>
            <person name="Kirner P."/>
            <person name="Santos Kron A."/>
            <person name="Wolfe K.H."/>
            <person name="Piel J."/>
            <person name="Ahrens C.H."/>
            <person name="Henk D."/>
            <person name="Freimoser F.M."/>
        </authorList>
    </citation>
    <scope>NUCLEOTIDE SEQUENCE [LARGE SCALE GENOMIC DNA]</scope>
    <source>
        <strain evidence="4">APC 1.2</strain>
    </source>
</reference>
<sequence>MTRDLSEQADHDAAQVDARAMQLFEKAIEKELHGLMADAVKFYREAFRLNDRVDLIYRKQTVPQTLEKLRGEEGKNASSRIDAAKLKAINVTDLLMSYENETAHAPDPANPAHWDESHVAIKFASLKVDGKDKYSDVKPVSPLINLPREIWIHVLQTLLWQDPEAWFRFGITCKKHAYLAFHTSEIWRQLCYLIYPKQNYEENVGFLGKSLPVPLDPMVMLPQYAGSWKQMIKQRPFLKFMGCYISVVNYYSEGGREELSTSLRNPVRTITYYRYLRFYPNGSCVMALTRLEPTVAVAQMLRENKLRCLLAHPESRDVTKVNPAAEPHKIFHGRWTVSTEGKVHVTVDSGLVPYYEFHYEFSIKNLGGVPNHAKLAWVTFYAIWKHFPGSEERAGEKVDFSLKNEKDFKFLRVRSYRENN</sequence>
<protein>
    <submittedName>
        <fullName evidence="3">F-box protein 9</fullName>
    </submittedName>
</protein>
<evidence type="ECO:0000259" key="2">
    <source>
        <dbReference type="Pfam" id="PF19270"/>
    </source>
</evidence>
<dbReference type="GO" id="GO:0019005">
    <property type="term" value="C:SCF ubiquitin ligase complex"/>
    <property type="evidence" value="ECO:0007669"/>
    <property type="project" value="TreeGrafter"/>
</dbReference>
<keyword evidence="1" id="KW-0833">Ubl conjugation pathway</keyword>
<dbReference type="AlphaFoldDB" id="A0A4P6XHX2"/>
<dbReference type="GO" id="GO:0005737">
    <property type="term" value="C:cytoplasm"/>
    <property type="evidence" value="ECO:0007669"/>
    <property type="project" value="TreeGrafter"/>
</dbReference>
<proteinExistence type="predicted"/>